<proteinExistence type="predicted"/>
<organism evidence="1">
    <name type="scientific">Aegilops tauschii</name>
    <name type="common">Tausch's goatgrass</name>
    <name type="synonym">Aegilops squarrosa</name>
    <dbReference type="NCBI Taxonomy" id="37682"/>
    <lineage>
        <taxon>Eukaryota</taxon>
        <taxon>Viridiplantae</taxon>
        <taxon>Streptophyta</taxon>
        <taxon>Embryophyta</taxon>
        <taxon>Tracheophyta</taxon>
        <taxon>Spermatophyta</taxon>
        <taxon>Magnoliopsida</taxon>
        <taxon>Liliopsida</taxon>
        <taxon>Poales</taxon>
        <taxon>Poaceae</taxon>
        <taxon>BOP clade</taxon>
        <taxon>Pooideae</taxon>
        <taxon>Triticodae</taxon>
        <taxon>Triticeae</taxon>
        <taxon>Triticinae</taxon>
        <taxon>Aegilops</taxon>
    </lineage>
</organism>
<evidence type="ECO:0000313" key="1">
    <source>
        <dbReference type="EnsemblPlants" id="EMT20379"/>
    </source>
</evidence>
<accession>R7WGI5</accession>
<protein>
    <submittedName>
        <fullName evidence="1">Uncharacterized protein</fullName>
    </submittedName>
</protein>
<sequence>MKPRGRFLDPFLLTLSIVLVTFGWKKLVDTRERGGEHSTGCYDQLVPMNHESHKDLYLGTEEYMLARRHQPTPNALFQSLFYFRVSYTFTVNQAMSGGPLHTWNKWAIQILVLLSFGLQILLFILASTRRHRSSTRLQIFLRLILWLAYLMADSTAVYTLGHLSMSGWLPEHQLVAFWAPFLLLHLGSQDNITAYALEDNQLWPRHLLTLGVQTVGVCYVLYKHMTHEPAMVVAASLMFIVGFLKYLERTWALKRATLDNIRSSIKAQPSRDVPVGSKDSTRDIDEEELLLFAHHVLPTCMAALTDYSEDSGKVSENWKGQHIGKVVELELSLMYDILYTKATMIHHWYGYFLRVISPLATIVAFLLFHFYGKQGQSKIDVIITYILFGGALLLDMVSLVKAAFSTWTCDLLDNKGGWGATLCKRLQSSRRLVKAAACRPICSRGWSGSIGQYNLFDVCCRDMAKRSIRVLKKIKLDDWWKRYQYKGTLVIQSDVKKLLFQRIWQLILKNDDLSGMFNVKSAHGKNIELQEVVFIWHMATNIFLSYLQVAKVEPQCVNTIKAIKALSNYMMFLAVARHDMLPALKLRSMCEKTSNDLEEIWSAAGPEGRKAGFVGILDGLTFMKKTGPFFLYDKRDYGTVFARQLERAIGGQTLRARIAMDHESRRMFGHILPNFGGHETPVGVEKVLDLVLDGWVRMLVAASIKSSRESHAKQLSHGGELITIAWIMTEHFQRRVPR</sequence>
<dbReference type="Pfam" id="PF13968">
    <property type="entry name" value="DUF4220"/>
    <property type="match status" value="1"/>
</dbReference>
<dbReference type="EnsemblPlants" id="EMT20379">
    <property type="protein sequence ID" value="EMT20379"/>
    <property type="gene ID" value="F775_22833"/>
</dbReference>
<reference evidence="1" key="1">
    <citation type="submission" date="2015-06" db="UniProtKB">
        <authorList>
            <consortium name="EnsemblPlants"/>
        </authorList>
    </citation>
    <scope>IDENTIFICATION</scope>
</reference>
<dbReference type="AlphaFoldDB" id="R7WGI5"/>
<dbReference type="InterPro" id="IPR007658">
    <property type="entry name" value="DUF594"/>
</dbReference>
<name>R7WGI5_AEGTA</name>
<dbReference type="Pfam" id="PF04578">
    <property type="entry name" value="DUF594"/>
    <property type="match status" value="1"/>
</dbReference>
<dbReference type="InterPro" id="IPR025315">
    <property type="entry name" value="DUF4220"/>
</dbReference>
<dbReference type="PANTHER" id="PTHR31325">
    <property type="entry name" value="OS01G0798800 PROTEIN-RELATED"/>
    <property type="match status" value="1"/>
</dbReference>